<feature type="domain" description="SCP" evidence="3">
    <location>
        <begin position="204"/>
        <end position="333"/>
    </location>
</feature>
<dbReference type="InterPro" id="IPR035940">
    <property type="entry name" value="CAP_sf"/>
</dbReference>
<keyword evidence="2" id="KW-0812">Transmembrane</keyword>
<evidence type="ECO:0000259" key="3">
    <source>
        <dbReference type="SMART" id="SM00198"/>
    </source>
</evidence>
<dbReference type="EMBL" id="BNCP01000026">
    <property type="protein sequence ID" value="GIL83446.1"/>
    <property type="molecule type" value="Genomic_DNA"/>
</dbReference>
<organism evidence="4 5">
    <name type="scientific">Volvox reticuliferus</name>
    <dbReference type="NCBI Taxonomy" id="1737510"/>
    <lineage>
        <taxon>Eukaryota</taxon>
        <taxon>Viridiplantae</taxon>
        <taxon>Chlorophyta</taxon>
        <taxon>core chlorophytes</taxon>
        <taxon>Chlorophyceae</taxon>
        <taxon>CS clade</taxon>
        <taxon>Chlamydomonadales</taxon>
        <taxon>Volvocaceae</taxon>
        <taxon>Volvox</taxon>
    </lineage>
</organism>
<gene>
    <name evidence="4" type="ORF">Vretifemale_12024</name>
</gene>
<dbReference type="PANTHER" id="PTHR10334">
    <property type="entry name" value="CYSTEINE-RICH SECRETORY PROTEIN-RELATED"/>
    <property type="match status" value="1"/>
</dbReference>
<dbReference type="AlphaFoldDB" id="A0A8J4FTA0"/>
<evidence type="ECO:0000256" key="2">
    <source>
        <dbReference type="SAM" id="Phobius"/>
    </source>
</evidence>
<dbReference type="Gene3D" id="3.40.33.10">
    <property type="entry name" value="CAP"/>
    <property type="match status" value="1"/>
</dbReference>
<accession>A0A8J4FTA0</accession>
<dbReference type="PRINTS" id="PR00837">
    <property type="entry name" value="V5TPXLIKE"/>
</dbReference>
<dbReference type="Pfam" id="PF00188">
    <property type="entry name" value="CAP"/>
    <property type="match status" value="1"/>
</dbReference>
<dbReference type="InterPro" id="IPR014044">
    <property type="entry name" value="CAP_dom"/>
</dbReference>
<dbReference type="SUPFAM" id="SSF55797">
    <property type="entry name" value="PR-1-like"/>
    <property type="match status" value="1"/>
</dbReference>
<feature type="compositionally biased region" description="Low complexity" evidence="1">
    <location>
        <begin position="166"/>
        <end position="199"/>
    </location>
</feature>
<keyword evidence="5" id="KW-1185">Reference proteome</keyword>
<proteinExistence type="predicted"/>
<name>A0A8J4FTA0_9CHLO</name>
<dbReference type="CDD" id="cd05382">
    <property type="entry name" value="CAP_GAPR1-like"/>
    <property type="match status" value="1"/>
</dbReference>
<keyword evidence="2" id="KW-0472">Membrane</keyword>
<dbReference type="InterPro" id="IPR034113">
    <property type="entry name" value="SCP_GAPR1-like"/>
</dbReference>
<dbReference type="Proteomes" id="UP000747110">
    <property type="component" value="Unassembled WGS sequence"/>
</dbReference>
<feature type="non-terminal residue" evidence="4">
    <location>
        <position position="344"/>
    </location>
</feature>
<dbReference type="GO" id="GO:0005576">
    <property type="term" value="C:extracellular region"/>
    <property type="evidence" value="ECO:0007669"/>
    <property type="project" value="InterPro"/>
</dbReference>
<dbReference type="SMART" id="SM00198">
    <property type="entry name" value="SCP"/>
    <property type="match status" value="1"/>
</dbReference>
<protein>
    <recommendedName>
        <fullName evidence="3">SCP domain-containing protein</fullName>
    </recommendedName>
</protein>
<dbReference type="InterPro" id="IPR001283">
    <property type="entry name" value="CRISP-related"/>
</dbReference>
<feature type="transmembrane region" description="Helical" evidence="2">
    <location>
        <begin position="41"/>
        <end position="61"/>
    </location>
</feature>
<comment type="caution">
    <text evidence="4">The sequence shown here is derived from an EMBL/GenBank/DDBJ whole genome shotgun (WGS) entry which is preliminary data.</text>
</comment>
<reference evidence="4" key="1">
    <citation type="journal article" date="2021" name="Proc. Natl. Acad. Sci. U.S.A.">
        <title>Three genomes in the algal genus Volvox reveal the fate of a haploid sex-determining region after a transition to homothallism.</title>
        <authorList>
            <person name="Yamamoto K."/>
            <person name="Hamaji T."/>
            <person name="Kawai-Toyooka H."/>
            <person name="Matsuzaki R."/>
            <person name="Takahashi F."/>
            <person name="Nishimura Y."/>
            <person name="Kawachi M."/>
            <person name="Noguchi H."/>
            <person name="Minakuchi Y."/>
            <person name="Umen J.G."/>
            <person name="Toyoda A."/>
            <person name="Nozaki H."/>
        </authorList>
    </citation>
    <scope>NUCLEOTIDE SEQUENCE</scope>
    <source>
        <strain evidence="4">NIES-3786</strain>
    </source>
</reference>
<evidence type="ECO:0000256" key="1">
    <source>
        <dbReference type="SAM" id="MobiDB-lite"/>
    </source>
</evidence>
<evidence type="ECO:0000313" key="4">
    <source>
        <dbReference type="EMBL" id="GIL83446.1"/>
    </source>
</evidence>
<feature type="compositionally biased region" description="Polar residues" evidence="1">
    <location>
        <begin position="152"/>
        <end position="164"/>
    </location>
</feature>
<feature type="region of interest" description="Disordered" evidence="1">
    <location>
        <begin position="81"/>
        <end position="100"/>
    </location>
</feature>
<feature type="compositionally biased region" description="Low complexity" evidence="1">
    <location>
        <begin position="82"/>
        <end position="100"/>
    </location>
</feature>
<dbReference type="OrthoDB" id="553259at2759"/>
<keyword evidence="2" id="KW-1133">Transmembrane helix</keyword>
<evidence type="ECO:0000313" key="5">
    <source>
        <dbReference type="Proteomes" id="UP000747110"/>
    </source>
</evidence>
<sequence>YLYIGQPLRQYPASTTSASPPPPPADNCTQMRITTALSVLGMAWLLLLVPSAFGSAVQGYVPRRGLQQTWSSGSSAAFTKPSSSASAYTSASSGAVGSSVQSSGDVSQWSNYLGSDQGQQISQQQQDQVKSLLGSLADAFQGYFSGGDDGQHAQQPPSTQSGFELQQLQPAEQQQQQPSAQPQQVQQAQATSPPSSSASRGLSAYAQQCLDTHNYYRARHQSTPMLRWSSSLEADAQAWANRCVFSHADNTASGQGENIAWGYPDAKSAIDAYYSEGAGYTYGVSQPADWHSVGHFTQVIWRSSTDLGCAVATCSGGQLFHVCRYYPPGNVQGQYSGNVMPPSS</sequence>
<feature type="region of interest" description="Disordered" evidence="1">
    <location>
        <begin position="144"/>
        <end position="202"/>
    </location>
</feature>
<dbReference type="PROSITE" id="PS01009">
    <property type="entry name" value="CRISP_1"/>
    <property type="match status" value="1"/>
</dbReference>
<dbReference type="InterPro" id="IPR018244">
    <property type="entry name" value="Allrgn_V5/Tpx1_CS"/>
</dbReference>